<sequence>MITKRLLLSLTYTIWTYFPLQLFEMHHFCLYGGSTLWKSPINFPLTGSRQKVLDGNKYMQETLVNGVCKHGGRRQHVQTHFVQMMDLAFGQTLLPIWNRLDPKSFSSTTKNTHSDKCDLKV</sequence>
<comment type="caution">
    <text evidence="1">The sequence shown here is derived from an EMBL/GenBank/DDBJ whole genome shotgun (WGS) entry which is preliminary data.</text>
</comment>
<evidence type="ECO:0000313" key="2">
    <source>
        <dbReference type="Proteomes" id="UP000516260"/>
    </source>
</evidence>
<name>A0A4Z2B195_9TELE</name>
<dbReference type="EMBL" id="SWLE01000021">
    <property type="protein sequence ID" value="TNM86081.1"/>
    <property type="molecule type" value="Genomic_DNA"/>
</dbReference>
<gene>
    <name evidence="1" type="ORF">fugu_008352</name>
</gene>
<accession>A0A4Z2B195</accession>
<keyword evidence="2" id="KW-1185">Reference proteome</keyword>
<protein>
    <submittedName>
        <fullName evidence="1">Uncharacterized protein</fullName>
    </submittedName>
</protein>
<proteinExistence type="predicted"/>
<dbReference type="AlphaFoldDB" id="A0A4Z2B195"/>
<reference evidence="1 2" key="1">
    <citation type="submission" date="2019-04" db="EMBL/GenBank/DDBJ databases">
        <title>The sequence and de novo assembly of Takifugu bimaculatus genome using PacBio and Hi-C technologies.</title>
        <authorList>
            <person name="Xu P."/>
            <person name="Liu B."/>
            <person name="Zhou Z."/>
        </authorList>
    </citation>
    <scope>NUCLEOTIDE SEQUENCE [LARGE SCALE GENOMIC DNA]</scope>
    <source>
        <strain evidence="1">TB-2018</strain>
        <tissue evidence="1">Muscle</tissue>
    </source>
</reference>
<dbReference type="Proteomes" id="UP000516260">
    <property type="component" value="Chromosome 8"/>
</dbReference>
<organism evidence="1 2">
    <name type="scientific">Takifugu bimaculatus</name>
    <dbReference type="NCBI Taxonomy" id="433685"/>
    <lineage>
        <taxon>Eukaryota</taxon>
        <taxon>Metazoa</taxon>
        <taxon>Chordata</taxon>
        <taxon>Craniata</taxon>
        <taxon>Vertebrata</taxon>
        <taxon>Euteleostomi</taxon>
        <taxon>Actinopterygii</taxon>
        <taxon>Neopterygii</taxon>
        <taxon>Teleostei</taxon>
        <taxon>Neoteleostei</taxon>
        <taxon>Acanthomorphata</taxon>
        <taxon>Eupercaria</taxon>
        <taxon>Tetraodontiformes</taxon>
        <taxon>Tetradontoidea</taxon>
        <taxon>Tetraodontidae</taxon>
        <taxon>Takifugu</taxon>
    </lineage>
</organism>
<evidence type="ECO:0000313" key="1">
    <source>
        <dbReference type="EMBL" id="TNM86081.1"/>
    </source>
</evidence>